<keyword evidence="5" id="KW-1185">Reference proteome</keyword>
<dbReference type="Pfam" id="PF01991">
    <property type="entry name" value="vATP-synt_E"/>
    <property type="match status" value="1"/>
</dbReference>
<reference evidence="4 5" key="1">
    <citation type="submission" date="2019-10" db="EMBL/GenBank/DDBJ databases">
        <title>Nonomuraea sp. nov., isolated from Phyllanthus amarus.</title>
        <authorList>
            <person name="Klykleung N."/>
            <person name="Tanasupawat S."/>
        </authorList>
    </citation>
    <scope>NUCLEOTIDE SEQUENCE [LARGE SCALE GENOMIC DNA]</scope>
    <source>
        <strain evidence="4 5">PA1-10</strain>
    </source>
</reference>
<comment type="similarity">
    <text evidence="1">Belongs to the V-ATPase E subunit family.</text>
</comment>
<dbReference type="EMBL" id="VDLX02000044">
    <property type="protein sequence ID" value="KAB8181799.1"/>
    <property type="molecule type" value="Genomic_DNA"/>
</dbReference>
<dbReference type="GO" id="GO:0033178">
    <property type="term" value="C:proton-transporting two-sector ATPase complex, catalytic domain"/>
    <property type="evidence" value="ECO:0007669"/>
    <property type="project" value="InterPro"/>
</dbReference>
<evidence type="ECO:0008006" key="6">
    <source>
        <dbReference type="Google" id="ProtNLM"/>
    </source>
</evidence>
<dbReference type="AlphaFoldDB" id="A0A5C4USW1"/>
<proteinExistence type="inferred from homology"/>
<organism evidence="4 5">
    <name type="scientific">Nonomuraea phyllanthi</name>
    <dbReference type="NCBI Taxonomy" id="2219224"/>
    <lineage>
        <taxon>Bacteria</taxon>
        <taxon>Bacillati</taxon>
        <taxon>Actinomycetota</taxon>
        <taxon>Actinomycetes</taxon>
        <taxon>Streptosporangiales</taxon>
        <taxon>Streptosporangiaceae</taxon>
        <taxon>Nonomuraea</taxon>
    </lineage>
</organism>
<evidence type="ECO:0000256" key="1">
    <source>
        <dbReference type="ARBA" id="ARBA00005901"/>
    </source>
</evidence>
<protein>
    <recommendedName>
        <fullName evidence="6">V-type ATP synthase subunit E</fullName>
    </recommendedName>
</protein>
<evidence type="ECO:0000256" key="3">
    <source>
        <dbReference type="ARBA" id="ARBA00023065"/>
    </source>
</evidence>
<evidence type="ECO:0000313" key="4">
    <source>
        <dbReference type="EMBL" id="KAB8181799.1"/>
    </source>
</evidence>
<dbReference type="Proteomes" id="UP000312512">
    <property type="component" value="Unassembled WGS sequence"/>
</dbReference>
<dbReference type="InterPro" id="IPR002842">
    <property type="entry name" value="ATPase_V1_Esu"/>
</dbReference>
<evidence type="ECO:0000313" key="5">
    <source>
        <dbReference type="Proteomes" id="UP000312512"/>
    </source>
</evidence>
<keyword evidence="3" id="KW-0406">Ion transport</keyword>
<gene>
    <name evidence="4" type="ORF">FH608_050715</name>
</gene>
<dbReference type="OrthoDB" id="3541363at2"/>
<name>A0A5C4USW1_9ACTN</name>
<keyword evidence="2" id="KW-0813">Transport</keyword>
<evidence type="ECO:0000256" key="2">
    <source>
        <dbReference type="ARBA" id="ARBA00022448"/>
    </source>
</evidence>
<dbReference type="GO" id="GO:0046961">
    <property type="term" value="F:proton-transporting ATPase activity, rotational mechanism"/>
    <property type="evidence" value="ECO:0007669"/>
    <property type="project" value="InterPro"/>
</dbReference>
<sequence>MTAMRDALAPVAEALSRQAENDTREIMARAEEEAAALVAAARQEARTLLADARAAGAAQAEADAVTERSHAERRARGIELAARREALDHLLTRAVAAVRTLRDDPCYPRLLDRLSALARDAGGAGMVVTEHPGGGVVAEGQGRRVDCTLDALARRAVDALGAEVERLWAS</sequence>
<comment type="caution">
    <text evidence="4">The sequence shown here is derived from an EMBL/GenBank/DDBJ whole genome shotgun (WGS) entry which is preliminary data.</text>
</comment>
<accession>A0A5C4USW1</accession>